<protein>
    <submittedName>
        <fullName evidence="1">Uncharacterized protein</fullName>
    </submittedName>
</protein>
<evidence type="ECO:0000313" key="2">
    <source>
        <dbReference type="Proteomes" id="UP000326757"/>
    </source>
</evidence>
<sequence>MNFRCLDASRQWGLMKYNGIGTIVLEAHTYSGRCYGYGVCILRPSLLLQHHNKQHTMVNDNPSIIIRQKYSIHSTLRLRTHCQYNPQ</sequence>
<proteinExistence type="predicted"/>
<dbReference type="Proteomes" id="UP000326757">
    <property type="component" value="Unassembled WGS sequence"/>
</dbReference>
<organism evidence="1 2">
    <name type="scientific">Monilinia laxa</name>
    <name type="common">Brown rot fungus</name>
    <name type="synonym">Sclerotinia laxa</name>
    <dbReference type="NCBI Taxonomy" id="61186"/>
    <lineage>
        <taxon>Eukaryota</taxon>
        <taxon>Fungi</taxon>
        <taxon>Dikarya</taxon>
        <taxon>Ascomycota</taxon>
        <taxon>Pezizomycotina</taxon>
        <taxon>Leotiomycetes</taxon>
        <taxon>Helotiales</taxon>
        <taxon>Sclerotiniaceae</taxon>
        <taxon>Monilinia</taxon>
    </lineage>
</organism>
<evidence type="ECO:0000313" key="1">
    <source>
        <dbReference type="EMBL" id="KAB8302313.1"/>
    </source>
</evidence>
<accession>A0A5N6KEY1</accession>
<dbReference type="EMBL" id="VIGI01000003">
    <property type="protein sequence ID" value="KAB8302313.1"/>
    <property type="molecule type" value="Genomic_DNA"/>
</dbReference>
<comment type="caution">
    <text evidence="1">The sequence shown here is derived from an EMBL/GenBank/DDBJ whole genome shotgun (WGS) entry which is preliminary data.</text>
</comment>
<gene>
    <name evidence="1" type="ORF">EYC80_005747</name>
</gene>
<keyword evidence="2" id="KW-1185">Reference proteome</keyword>
<name>A0A5N6KEY1_MONLA</name>
<reference evidence="1 2" key="1">
    <citation type="submission" date="2019-06" db="EMBL/GenBank/DDBJ databases">
        <title>Genome Sequence of the Brown Rot Fungal Pathogen Monilinia laxa.</title>
        <authorList>
            <person name="De Miccolis Angelini R.M."/>
            <person name="Landi L."/>
            <person name="Abate D."/>
            <person name="Pollastro S."/>
            <person name="Romanazzi G."/>
            <person name="Faretra F."/>
        </authorList>
    </citation>
    <scope>NUCLEOTIDE SEQUENCE [LARGE SCALE GENOMIC DNA]</scope>
    <source>
        <strain evidence="1 2">Mlax316</strain>
    </source>
</reference>
<dbReference type="AlphaFoldDB" id="A0A5N6KEY1"/>